<name>G0S4P1_CHATD</name>
<dbReference type="InterPro" id="IPR001683">
    <property type="entry name" value="PX_dom"/>
</dbReference>
<protein>
    <recommendedName>
        <fullName evidence="6">mRNA-capping enzyme subunit alpha</fullName>
        <ecNumber evidence="5">2.7.7.50</ecNumber>
    </recommendedName>
    <alternativeName>
        <fullName evidence="20">GTP--RNA guanylyltransferase</fullName>
    </alternativeName>
    <alternativeName>
        <fullName evidence="21">mRNA guanylyltransferase</fullName>
    </alternativeName>
</protein>
<dbReference type="AlphaFoldDB" id="G0S4P1"/>
<dbReference type="Proteomes" id="UP000008066">
    <property type="component" value="Unassembled WGS sequence"/>
</dbReference>
<evidence type="ECO:0000256" key="4">
    <source>
        <dbReference type="ARBA" id="ARBA00010883"/>
    </source>
</evidence>
<evidence type="ECO:0000256" key="6">
    <source>
        <dbReference type="ARBA" id="ARBA00019171"/>
    </source>
</evidence>
<feature type="domain" description="PX" evidence="26">
    <location>
        <begin position="93"/>
        <end position="212"/>
    </location>
</feature>
<dbReference type="GeneID" id="18256340"/>
<evidence type="ECO:0000256" key="10">
    <source>
        <dbReference type="ARBA" id="ARBA00022695"/>
    </source>
</evidence>
<keyword evidence="13" id="KW-0653">Protein transport</keyword>
<keyword evidence="14" id="KW-0072">Autophagy</keyword>
<dbReference type="SUPFAM" id="SSF56091">
    <property type="entry name" value="DNA ligase/mRNA capping enzyme, catalytic domain"/>
    <property type="match status" value="1"/>
</dbReference>
<dbReference type="InterPro" id="IPR036871">
    <property type="entry name" value="PX_dom_sf"/>
</dbReference>
<comment type="subunit">
    <text evidence="23">Heterodimer. The mRNA-capping enzyme is composed of two separate chains alpha and beta, respectively a mRNA guanylyltransferase and an mRNA 5'-triphosphate monophosphatase.</text>
</comment>
<dbReference type="eggNOG" id="KOG2386">
    <property type="taxonomic scope" value="Eukaryota"/>
</dbReference>
<dbReference type="EMBL" id="GL988041">
    <property type="protein sequence ID" value="EGS20470.1"/>
    <property type="molecule type" value="Genomic_DNA"/>
</dbReference>
<keyword evidence="18" id="KW-0472">Membrane</keyword>
<dbReference type="GO" id="GO:0042147">
    <property type="term" value="P:retrograde transport, endosome to Golgi"/>
    <property type="evidence" value="ECO:0007669"/>
    <property type="project" value="InterPro"/>
</dbReference>
<dbReference type="Gene3D" id="3.30.470.30">
    <property type="entry name" value="DNA ligase/mRNA capping enzyme"/>
    <property type="match status" value="1"/>
</dbReference>
<keyword evidence="28" id="KW-1185">Reference proteome</keyword>
<evidence type="ECO:0000256" key="25">
    <source>
        <dbReference type="SAM" id="MobiDB-lite"/>
    </source>
</evidence>
<dbReference type="CDD" id="cd07895">
    <property type="entry name" value="Adenylation_mRNA_capping"/>
    <property type="match status" value="1"/>
</dbReference>
<evidence type="ECO:0000259" key="26">
    <source>
        <dbReference type="PROSITE" id="PS50195"/>
    </source>
</evidence>
<keyword evidence="11" id="KW-0547">Nucleotide-binding</keyword>
<comment type="similarity">
    <text evidence="4">Belongs to the sorting nexin family.</text>
</comment>
<sequence length="1043" mass="118320">MWNDEDNNPYGGGFERRDSFASSVNPSSPTTRDYSHFEAPPQTPSSTGDDDAPPRNDYSDEEESQEDQDARDRGELVPRRKPGGYDSRVEQMLYENPEMPILITDAGKSQENGRYIVYTIKTGELIVRRRYSEFASLREALTRLHPTLIIPPIPEKHTMADYAANPTNAKQDQQIIDLRKRMLAVFLNRCRRMEAIRTDGVWWRFLDPNSSWNEVLHSHPIASIPKSILRAPPLDPANPTPGHMYLPIPSNSAKLKTPSASLDTGGAPVLARFPPENHNLGERELDPYFTAFESSIKELEALLTGPMEKVNRRTLSHLSSLASDLSEMGARYNAFALSEPAPTLAPAIERIGQAADSSYIATEELSSTLGASFAEPMRENAQFAGVIRNVLRYRILKRVQQEMTNEELNKKRQLLDQLERSEAEARRIEQYLASTTQVAPPPRRSSREAPTSGHRREGSVSGGAGAEDTASIDSDFPPTHGDFSSAPSASIGVPPAPPPAPTHRKAPSAASITSRIFGPLRHAVQGVVDADPEKTRRDTITRTREQIAQLEQAQIASAQDVKDASASVLKDLRRFQREKEEDLRRYMLAYAKSQIEWAKKNKETWEEARAEVEKIDESACLLPVQPVRGAIRGKASFDLAATATMDPDSHPIRDIANPGIKAQGQLLQSLRIEVAKLLGRHQISFPGAQPVSFARRHLEELRREDYYVCEKSDGIRYLLYLTEDEAGKECHYLIDRKNDYWWIHQRNLHFPMPHDYQAFHTGTLIDGELVMDTLPNGDKEPKFLVFDLLALDGKAGLLEKPLDKRLGYFKELVMKPYKALFAKYPQELPFQAFVVEMKEMQYSYGIEMMFREVLPSLKHQNDGLIFTCRTSPYQFGTDPHILKWKAPHDNTIDFRLRLVFREVEPATEEERAELAALGKKTFTDYDSMPEARLLVFRGSDRGQPEYEEFPEKLYLTEEEWETLKSWGDPLQDRVVECVLDEEKRWRLYRFRDDKTEANHISTVNSVLESIKDAVSEAELLAAAKGIKDGWKMRQAQQQQAQHH</sequence>
<dbReference type="eggNOG" id="KOG2273">
    <property type="taxonomic scope" value="Eukaryota"/>
</dbReference>
<feature type="compositionally biased region" description="Basic and acidic residues" evidence="25">
    <location>
        <begin position="68"/>
        <end position="78"/>
    </location>
</feature>
<dbReference type="CDD" id="cd06867">
    <property type="entry name" value="PX_SNX41_42"/>
    <property type="match status" value="1"/>
</dbReference>
<dbReference type="InterPro" id="IPR027267">
    <property type="entry name" value="AH/BAR_dom_sf"/>
</dbReference>
<evidence type="ECO:0000256" key="8">
    <source>
        <dbReference type="ARBA" id="ARBA00022664"/>
    </source>
</evidence>
<gene>
    <name evidence="27" type="ORF">CTHT_0023020</name>
</gene>
<dbReference type="InterPro" id="IPR044106">
    <property type="entry name" value="PX_Snx41/Atg20"/>
</dbReference>
<dbReference type="Gene3D" id="2.40.50.140">
    <property type="entry name" value="Nucleic acid-binding proteins"/>
    <property type="match status" value="1"/>
</dbReference>
<evidence type="ECO:0000256" key="19">
    <source>
        <dbReference type="ARBA" id="ARBA00023242"/>
    </source>
</evidence>
<evidence type="ECO:0000256" key="17">
    <source>
        <dbReference type="ARBA" id="ARBA00023134"/>
    </source>
</evidence>
<dbReference type="HOGENOM" id="CLU_292211_0_0_1"/>
<evidence type="ECO:0000256" key="20">
    <source>
        <dbReference type="ARBA" id="ARBA00029909"/>
    </source>
</evidence>
<evidence type="ECO:0000256" key="5">
    <source>
        <dbReference type="ARBA" id="ARBA00012475"/>
    </source>
</evidence>
<dbReference type="Gene3D" id="3.30.1520.10">
    <property type="entry name" value="Phox-like domain"/>
    <property type="match status" value="1"/>
</dbReference>
<evidence type="ECO:0000256" key="12">
    <source>
        <dbReference type="ARBA" id="ARBA00022753"/>
    </source>
</evidence>
<comment type="similarity">
    <text evidence="3">Belongs to the eukaryotic GTase family.</text>
</comment>
<dbReference type="OrthoDB" id="289314at2759"/>
<evidence type="ECO:0000256" key="2">
    <source>
        <dbReference type="ARBA" id="ARBA00004481"/>
    </source>
</evidence>
<dbReference type="STRING" id="759272.G0S4P1"/>
<dbReference type="RefSeq" id="XP_006692766.1">
    <property type="nucleotide sequence ID" value="XM_006692703.1"/>
</dbReference>
<dbReference type="SUPFAM" id="SSF50249">
    <property type="entry name" value="Nucleic acid-binding proteins"/>
    <property type="match status" value="1"/>
</dbReference>
<dbReference type="FunFam" id="3.30.470.30:FF:000011">
    <property type="entry name" value="mRNA-capping enzyme subunit alpha"/>
    <property type="match status" value="1"/>
</dbReference>
<comment type="subcellular location">
    <subcellularLocation>
        <location evidence="2">Endosome membrane</location>
        <topology evidence="2">Peripheral membrane protein</topology>
    </subcellularLocation>
    <subcellularLocation>
        <location evidence="1">Nucleus</location>
    </subcellularLocation>
</comment>
<dbReference type="Gene3D" id="1.20.1270.60">
    <property type="entry name" value="Arfaptin homology (AH) domain/BAR domain"/>
    <property type="match status" value="2"/>
</dbReference>
<reference evidence="27 28" key="1">
    <citation type="journal article" date="2011" name="Cell">
        <title>Insight into structure and assembly of the nuclear pore complex by utilizing the genome of a eukaryotic thermophile.</title>
        <authorList>
            <person name="Amlacher S."/>
            <person name="Sarges P."/>
            <person name="Flemming D."/>
            <person name="van Noort V."/>
            <person name="Kunze R."/>
            <person name="Devos D.P."/>
            <person name="Arumugam M."/>
            <person name="Bork P."/>
            <person name="Hurt E."/>
        </authorList>
    </citation>
    <scope>NUCLEOTIDE SEQUENCE [LARGE SCALE GENOMIC DNA]</scope>
    <source>
        <strain evidence="28">DSM 1495 / CBS 144.50 / IMI 039719</strain>
    </source>
</reference>
<dbReference type="GO" id="GO:0015031">
    <property type="term" value="P:protein transport"/>
    <property type="evidence" value="ECO:0007669"/>
    <property type="project" value="UniProtKB-KW"/>
</dbReference>
<keyword evidence="15" id="KW-0506">mRNA capping</keyword>
<evidence type="ECO:0000313" key="27">
    <source>
        <dbReference type="EMBL" id="EGS20470.1"/>
    </source>
</evidence>
<dbReference type="PANTHER" id="PTHR46979">
    <property type="entry name" value="SORTING NEXIN-41"/>
    <property type="match status" value="1"/>
</dbReference>
<dbReference type="GO" id="GO:0005524">
    <property type="term" value="F:ATP binding"/>
    <property type="evidence" value="ECO:0007669"/>
    <property type="project" value="InterPro"/>
</dbReference>
<keyword evidence="10" id="KW-0548">Nucleotidyltransferase</keyword>
<comment type="catalytic activity">
    <reaction evidence="22">
        <text>a 5'-end diphospho-ribonucleoside in mRNA + GTP + H(+) = a 5'-end (5'-triphosphoguanosine)-ribonucleoside in mRNA + diphosphate</text>
        <dbReference type="Rhea" id="RHEA:67012"/>
        <dbReference type="Rhea" id="RHEA-COMP:17165"/>
        <dbReference type="Rhea" id="RHEA-COMP:17166"/>
        <dbReference type="ChEBI" id="CHEBI:15378"/>
        <dbReference type="ChEBI" id="CHEBI:33019"/>
        <dbReference type="ChEBI" id="CHEBI:37565"/>
        <dbReference type="ChEBI" id="CHEBI:167616"/>
        <dbReference type="ChEBI" id="CHEBI:167617"/>
        <dbReference type="EC" id="2.7.7.50"/>
    </reaction>
    <physiologicalReaction direction="left-to-right" evidence="22">
        <dbReference type="Rhea" id="RHEA:67013"/>
    </physiologicalReaction>
</comment>
<feature type="compositionally biased region" description="Polar residues" evidence="25">
    <location>
        <begin position="20"/>
        <end position="32"/>
    </location>
</feature>
<keyword evidence="7" id="KW-0813">Transport</keyword>
<evidence type="ECO:0000256" key="15">
    <source>
        <dbReference type="ARBA" id="ARBA00023042"/>
    </source>
</evidence>
<evidence type="ECO:0000256" key="23">
    <source>
        <dbReference type="ARBA" id="ARBA00047082"/>
    </source>
</evidence>
<dbReference type="GO" id="GO:0005634">
    <property type="term" value="C:nucleus"/>
    <property type="evidence" value="ECO:0007669"/>
    <property type="project" value="UniProtKB-SubCell"/>
</dbReference>
<keyword evidence="16" id="KW-0446">Lipid-binding</keyword>
<dbReference type="GO" id="GO:0006370">
    <property type="term" value="P:7-methylguanosine mRNA capping"/>
    <property type="evidence" value="ECO:0007669"/>
    <property type="project" value="UniProtKB-KW"/>
</dbReference>
<accession>G0S4P1</accession>
<evidence type="ECO:0000256" key="22">
    <source>
        <dbReference type="ARBA" id="ARBA00044624"/>
    </source>
</evidence>
<proteinExistence type="inferred from homology"/>
<evidence type="ECO:0000256" key="21">
    <source>
        <dbReference type="ARBA" id="ARBA00030702"/>
    </source>
</evidence>
<dbReference type="InterPro" id="IPR013846">
    <property type="entry name" value="mRNA_cap_enzyme_C"/>
</dbReference>
<keyword evidence="17" id="KW-0342">GTP-binding</keyword>
<dbReference type="InterPro" id="IPR012340">
    <property type="entry name" value="NA-bd_OB-fold"/>
</dbReference>
<evidence type="ECO:0000256" key="11">
    <source>
        <dbReference type="ARBA" id="ARBA00022741"/>
    </source>
</evidence>
<evidence type="ECO:0000256" key="14">
    <source>
        <dbReference type="ARBA" id="ARBA00023006"/>
    </source>
</evidence>
<dbReference type="InterPro" id="IPR001339">
    <property type="entry name" value="mRNA_cap_enzyme_adenylation"/>
</dbReference>
<dbReference type="EC" id="2.7.7.50" evidence="5"/>
<dbReference type="SMART" id="SM00312">
    <property type="entry name" value="PX"/>
    <property type="match status" value="1"/>
</dbReference>
<evidence type="ECO:0000256" key="1">
    <source>
        <dbReference type="ARBA" id="ARBA00004123"/>
    </source>
</evidence>
<dbReference type="Pfam" id="PF03919">
    <property type="entry name" value="mRNA_cap_C"/>
    <property type="match status" value="1"/>
</dbReference>
<keyword evidence="9" id="KW-0808">Transferase</keyword>
<keyword evidence="19" id="KW-0539">Nucleus</keyword>
<evidence type="ECO:0000256" key="9">
    <source>
        <dbReference type="ARBA" id="ARBA00022679"/>
    </source>
</evidence>
<feature type="coiled-coil region" evidence="24">
    <location>
        <begin position="396"/>
        <end position="431"/>
    </location>
</feature>
<keyword evidence="24" id="KW-0175">Coiled coil</keyword>
<dbReference type="PANTHER" id="PTHR46979:SF2">
    <property type="entry name" value="SORTING NEXIN-41"/>
    <property type="match status" value="1"/>
</dbReference>
<dbReference type="Pfam" id="PF00787">
    <property type="entry name" value="PX"/>
    <property type="match status" value="1"/>
</dbReference>
<dbReference type="GO" id="GO:0004484">
    <property type="term" value="F:mRNA guanylyltransferase activity"/>
    <property type="evidence" value="ECO:0007669"/>
    <property type="project" value="UniProtKB-EC"/>
</dbReference>
<evidence type="ECO:0000256" key="18">
    <source>
        <dbReference type="ARBA" id="ARBA00023136"/>
    </source>
</evidence>
<dbReference type="GO" id="GO:0005525">
    <property type="term" value="F:GTP binding"/>
    <property type="evidence" value="ECO:0007669"/>
    <property type="project" value="UniProtKB-KW"/>
</dbReference>
<evidence type="ECO:0000256" key="7">
    <source>
        <dbReference type="ARBA" id="ARBA00022448"/>
    </source>
</evidence>
<keyword evidence="12" id="KW-0967">Endosome</keyword>
<dbReference type="Pfam" id="PF01331">
    <property type="entry name" value="mRNA_cap_enzyme"/>
    <property type="match status" value="1"/>
</dbReference>
<evidence type="ECO:0000256" key="13">
    <source>
        <dbReference type="ARBA" id="ARBA00022927"/>
    </source>
</evidence>
<dbReference type="PROSITE" id="PS50195">
    <property type="entry name" value="PX"/>
    <property type="match status" value="1"/>
</dbReference>
<dbReference type="SUPFAM" id="SSF64268">
    <property type="entry name" value="PX domain"/>
    <property type="match status" value="1"/>
</dbReference>
<dbReference type="GO" id="GO:0005829">
    <property type="term" value="C:cytosol"/>
    <property type="evidence" value="ECO:0007669"/>
    <property type="project" value="GOC"/>
</dbReference>
<feature type="region of interest" description="Disordered" evidence="25">
    <location>
        <begin position="1"/>
        <end position="88"/>
    </location>
</feature>
<feature type="compositionally biased region" description="Low complexity" evidence="25">
    <location>
        <begin position="484"/>
        <end position="493"/>
    </location>
</feature>
<dbReference type="GO" id="GO:0035091">
    <property type="term" value="F:phosphatidylinositol binding"/>
    <property type="evidence" value="ECO:0007669"/>
    <property type="project" value="InterPro"/>
</dbReference>
<dbReference type="GO" id="GO:0010008">
    <property type="term" value="C:endosome membrane"/>
    <property type="evidence" value="ECO:0007669"/>
    <property type="project" value="UniProtKB-SubCell"/>
</dbReference>
<dbReference type="KEGG" id="cthr:CTHT_0023020"/>
<evidence type="ECO:0000313" key="28">
    <source>
        <dbReference type="Proteomes" id="UP000008066"/>
    </source>
</evidence>
<organism evidence="28">
    <name type="scientific">Chaetomium thermophilum (strain DSM 1495 / CBS 144.50 / IMI 039719)</name>
    <name type="common">Thermochaetoides thermophila</name>
    <dbReference type="NCBI Taxonomy" id="759272"/>
    <lineage>
        <taxon>Eukaryota</taxon>
        <taxon>Fungi</taxon>
        <taxon>Dikarya</taxon>
        <taxon>Ascomycota</taxon>
        <taxon>Pezizomycotina</taxon>
        <taxon>Sordariomycetes</taxon>
        <taxon>Sordariomycetidae</taxon>
        <taxon>Sordariales</taxon>
        <taxon>Chaetomiaceae</taxon>
        <taxon>Thermochaetoides</taxon>
    </lineage>
</organism>
<keyword evidence="8" id="KW-0507">mRNA processing</keyword>
<dbReference type="InterPro" id="IPR051079">
    <property type="entry name" value="Sorting_Nexin_Autophagy"/>
</dbReference>
<evidence type="ECO:0000256" key="24">
    <source>
        <dbReference type="SAM" id="Coils"/>
    </source>
</evidence>
<feature type="region of interest" description="Disordered" evidence="25">
    <location>
        <begin position="432"/>
        <end position="511"/>
    </location>
</feature>
<dbReference type="GO" id="GO:0006914">
    <property type="term" value="P:autophagy"/>
    <property type="evidence" value="ECO:0007669"/>
    <property type="project" value="UniProtKB-KW"/>
</dbReference>
<evidence type="ECO:0000256" key="16">
    <source>
        <dbReference type="ARBA" id="ARBA00023121"/>
    </source>
</evidence>
<evidence type="ECO:0000256" key="3">
    <source>
        <dbReference type="ARBA" id="ARBA00010237"/>
    </source>
</evidence>